<proteinExistence type="predicted"/>
<protein>
    <submittedName>
        <fullName evidence="1">TRAP1 isoform 5</fullName>
    </submittedName>
</protein>
<organism evidence="1">
    <name type="scientific">Pongo abelii</name>
    <name type="common">Sumatran orangutan</name>
    <name type="synonym">Pongo pygmaeus abelii</name>
    <dbReference type="NCBI Taxonomy" id="9601"/>
    <lineage>
        <taxon>Eukaryota</taxon>
        <taxon>Metazoa</taxon>
        <taxon>Chordata</taxon>
        <taxon>Craniata</taxon>
        <taxon>Vertebrata</taxon>
        <taxon>Euteleostomi</taxon>
        <taxon>Mammalia</taxon>
        <taxon>Eutheria</taxon>
        <taxon>Euarchontoglires</taxon>
        <taxon>Primates</taxon>
        <taxon>Haplorrhini</taxon>
        <taxon>Catarrhini</taxon>
        <taxon>Hominidae</taxon>
        <taxon>Pongo</taxon>
    </lineage>
</organism>
<comment type="caution">
    <text evidence="1">The sequence shown here is derived from an EMBL/GenBank/DDBJ whole genome shotgun (WGS) entry which is preliminary data.</text>
</comment>
<dbReference type="AlphaFoldDB" id="A0A2J8S7G7"/>
<name>A0A2J8S7G7_PONAB</name>
<gene>
    <name evidence="1" type="ORF">CR201_G0045565</name>
</gene>
<evidence type="ECO:0000313" key="1">
    <source>
        <dbReference type="EMBL" id="PNJ16725.1"/>
    </source>
</evidence>
<dbReference type="EMBL" id="NDHI03003602">
    <property type="protein sequence ID" value="PNJ16725.1"/>
    <property type="molecule type" value="Genomic_DNA"/>
</dbReference>
<accession>A0A2J8S7G7</accession>
<reference evidence="1" key="1">
    <citation type="submission" date="2017-12" db="EMBL/GenBank/DDBJ databases">
        <title>High-resolution comparative analysis of great ape genomes.</title>
        <authorList>
            <person name="Pollen A."/>
            <person name="Hastie A."/>
            <person name="Hormozdiari F."/>
            <person name="Dougherty M."/>
            <person name="Liu R."/>
            <person name="Chaisson M."/>
            <person name="Hoppe E."/>
            <person name="Hill C."/>
            <person name="Pang A."/>
            <person name="Hillier L."/>
            <person name="Baker C."/>
            <person name="Armstrong J."/>
            <person name="Shendure J."/>
            <person name="Paten B."/>
            <person name="Wilson R."/>
            <person name="Chao H."/>
            <person name="Schneider V."/>
            <person name="Ventura M."/>
            <person name="Kronenberg Z."/>
            <person name="Murali S."/>
            <person name="Gordon D."/>
            <person name="Cantsilieris S."/>
            <person name="Munson K."/>
            <person name="Nelson B."/>
            <person name="Raja A."/>
            <person name="Underwood J."/>
            <person name="Diekhans M."/>
            <person name="Fiddes I."/>
            <person name="Haussler D."/>
            <person name="Eichler E."/>
        </authorList>
    </citation>
    <scope>NUCLEOTIDE SEQUENCE [LARGE SCALE GENOMIC DNA]</scope>
    <source>
        <strain evidence="1">Susie</strain>
    </source>
</reference>
<sequence>MARELRALLLWGRCLRPLLRAPALAAVPGGSRRTIEM</sequence>